<dbReference type="OrthoDB" id="4056195at2759"/>
<organism evidence="4 5">
    <name type="scientific">Tetrapisispora phaffii (strain ATCC 24235 / CBS 4417 / NBRC 1672 / NRRL Y-8282 / UCD 70-5)</name>
    <name type="common">Yeast</name>
    <name type="synonym">Fabospora phaffii</name>
    <dbReference type="NCBI Taxonomy" id="1071381"/>
    <lineage>
        <taxon>Eukaryota</taxon>
        <taxon>Fungi</taxon>
        <taxon>Dikarya</taxon>
        <taxon>Ascomycota</taxon>
        <taxon>Saccharomycotina</taxon>
        <taxon>Saccharomycetes</taxon>
        <taxon>Saccharomycetales</taxon>
        <taxon>Saccharomycetaceae</taxon>
        <taxon>Tetrapisispora</taxon>
    </lineage>
</organism>
<gene>
    <name evidence="4" type="primary">TPHA0D01290</name>
    <name evidence="4" type="ordered locus">TPHA_0D01290</name>
</gene>
<dbReference type="HOGENOM" id="CLU_074423_0_0_1"/>
<protein>
    <submittedName>
        <fullName evidence="4">Uncharacterized protein</fullName>
    </submittedName>
</protein>
<dbReference type="KEGG" id="tpf:TPHA_0D01290"/>
<feature type="compositionally biased region" description="Low complexity" evidence="3">
    <location>
        <begin position="34"/>
        <end position="48"/>
    </location>
</feature>
<dbReference type="EMBL" id="HE612859">
    <property type="protein sequence ID" value="CCE62770.1"/>
    <property type="molecule type" value="Genomic_DNA"/>
</dbReference>
<dbReference type="Proteomes" id="UP000005666">
    <property type="component" value="Chromosome 4"/>
</dbReference>
<comment type="subcellular location">
    <subcellularLocation>
        <location evidence="1">Mitochondrion</location>
    </subcellularLocation>
</comment>
<sequence length="218" mass="23737">MFKVIGKGKVGQIGLSQVRFQSSITFLTNQNLLNKNTRNNNNNATNTNAGASGSSKTATGTGISKTGVATKGLQMSGGLSGKSLADKKVLDYSWLPKVPQTSSITHREITTNSLYSGYRPLFIDNKKGTLLGDVNSTAQDANSSIYEFAMKLNELSEPSPWMMSATGLESYSEWDYVPSKVIKKLKPYDLSIKENDTLNNIGAENQLARTQKNVNKKN</sequence>
<dbReference type="Pfam" id="PF08692">
    <property type="entry name" value="Pet20"/>
    <property type="match status" value="2"/>
</dbReference>
<evidence type="ECO:0000313" key="5">
    <source>
        <dbReference type="Proteomes" id="UP000005666"/>
    </source>
</evidence>
<feature type="region of interest" description="Disordered" evidence="3">
    <location>
        <begin position="34"/>
        <end position="62"/>
    </location>
</feature>
<dbReference type="InterPro" id="IPR014804">
    <property type="entry name" value="Pet20-like"/>
</dbReference>
<dbReference type="OMA" id="SFYAGYR"/>
<name>G8BSE9_TETPH</name>
<evidence type="ECO:0000256" key="3">
    <source>
        <dbReference type="SAM" id="MobiDB-lite"/>
    </source>
</evidence>
<dbReference type="GO" id="GO:0005739">
    <property type="term" value="C:mitochondrion"/>
    <property type="evidence" value="ECO:0007669"/>
    <property type="project" value="UniProtKB-SubCell"/>
</dbReference>
<reference evidence="4 5" key="1">
    <citation type="journal article" date="2011" name="Proc. Natl. Acad. Sci. U.S.A.">
        <title>Evolutionary erosion of yeast sex chromosomes by mating-type switching accidents.</title>
        <authorList>
            <person name="Gordon J.L."/>
            <person name="Armisen D."/>
            <person name="Proux-Wera E."/>
            <person name="Oheigeartaigh S.S."/>
            <person name="Byrne K.P."/>
            <person name="Wolfe K.H."/>
        </authorList>
    </citation>
    <scope>NUCLEOTIDE SEQUENCE [LARGE SCALE GENOMIC DNA]</scope>
    <source>
        <strain evidence="5">ATCC 24235 / CBS 4417 / NBRC 1672 / NRRL Y-8282 / UCD 70-5</strain>
    </source>
</reference>
<evidence type="ECO:0000313" key="4">
    <source>
        <dbReference type="EMBL" id="CCE62770.1"/>
    </source>
</evidence>
<evidence type="ECO:0000256" key="2">
    <source>
        <dbReference type="ARBA" id="ARBA00023128"/>
    </source>
</evidence>
<dbReference type="GeneID" id="11534281"/>
<dbReference type="AlphaFoldDB" id="G8BSE9"/>
<keyword evidence="2" id="KW-0496">Mitochondrion</keyword>
<dbReference type="STRING" id="1071381.G8BSE9"/>
<dbReference type="RefSeq" id="XP_003685204.1">
    <property type="nucleotide sequence ID" value="XM_003685156.1"/>
</dbReference>
<dbReference type="eggNOG" id="ENOG502S1JN">
    <property type="taxonomic scope" value="Eukaryota"/>
</dbReference>
<accession>G8BSE9</accession>
<proteinExistence type="predicted"/>
<evidence type="ECO:0000256" key="1">
    <source>
        <dbReference type="ARBA" id="ARBA00004173"/>
    </source>
</evidence>
<keyword evidence="5" id="KW-1185">Reference proteome</keyword>
<feature type="compositionally biased region" description="Polar residues" evidence="3">
    <location>
        <begin position="49"/>
        <end position="62"/>
    </location>
</feature>